<dbReference type="SUPFAM" id="SSF47413">
    <property type="entry name" value="lambda repressor-like DNA-binding domains"/>
    <property type="match status" value="1"/>
</dbReference>
<organism evidence="3">
    <name type="scientific">Polynucleobacter sp. UK-FUSCHL-C3</name>
    <dbReference type="NCBI Taxonomy" id="2955208"/>
    <lineage>
        <taxon>Bacteria</taxon>
        <taxon>Pseudomonadati</taxon>
        <taxon>Pseudomonadota</taxon>
        <taxon>Betaproteobacteria</taxon>
        <taxon>Burkholderiales</taxon>
        <taxon>Burkholderiaceae</taxon>
        <taxon>Polynucleobacter</taxon>
    </lineage>
</organism>
<name>A0AAU8A0Y0_9BURK</name>
<reference evidence="3" key="1">
    <citation type="submission" date="2022-06" db="EMBL/GenBank/DDBJ databases">
        <title>New Polynucleobacter species.</title>
        <authorList>
            <person name="Hahn M.W."/>
        </authorList>
    </citation>
    <scope>NUCLEOTIDE SEQUENCE</scope>
    <source>
        <strain evidence="3">UK-FUSCHL-C3</strain>
    </source>
</reference>
<sequence length="237" mass="26474">MTNPNEIPEIKGAEFARARERVGMSTADLAKMASLTTSHVEQIENGESSCFYSPAIKFVAAKKLATFLGLSEAECFVYPEGATAKTSKSQAVEGAEEAIHKVHVSIAKENFDKLLLATQELDNKKPKFYKTPSFYFLAVVFLGGLLFSLFSRADIVGVMPAFGERLVITSETCKWDNGREEPNWLFAYFETSFGVVNRACYIRYNNQIWLRRASGVEMVFPAEYFKQPNASAETVKN</sequence>
<proteinExistence type="predicted"/>
<accession>A0AAU8A0Y0</accession>
<keyword evidence="1" id="KW-0812">Transmembrane</keyword>
<keyword evidence="1" id="KW-0472">Membrane</keyword>
<keyword evidence="1" id="KW-1133">Transmembrane helix</keyword>
<dbReference type="SMART" id="SM00530">
    <property type="entry name" value="HTH_XRE"/>
    <property type="match status" value="1"/>
</dbReference>
<dbReference type="EMBL" id="CP099959">
    <property type="protein sequence ID" value="XCC57254.1"/>
    <property type="molecule type" value="Genomic_DNA"/>
</dbReference>
<evidence type="ECO:0000313" key="3">
    <source>
        <dbReference type="EMBL" id="XCC57254.1"/>
    </source>
</evidence>
<feature type="transmembrane region" description="Helical" evidence="1">
    <location>
        <begin position="134"/>
        <end position="151"/>
    </location>
</feature>
<dbReference type="InterPro" id="IPR010982">
    <property type="entry name" value="Lambda_DNA-bd_dom_sf"/>
</dbReference>
<protein>
    <submittedName>
        <fullName evidence="3">Helix-turn-helix domain-containing protein</fullName>
    </submittedName>
</protein>
<gene>
    <name evidence="3" type="ORF">NKE59_07085</name>
</gene>
<dbReference type="Gene3D" id="1.10.260.40">
    <property type="entry name" value="lambda repressor-like DNA-binding domains"/>
    <property type="match status" value="1"/>
</dbReference>
<dbReference type="GO" id="GO:0003677">
    <property type="term" value="F:DNA binding"/>
    <property type="evidence" value="ECO:0007669"/>
    <property type="project" value="InterPro"/>
</dbReference>
<feature type="domain" description="HTH cro/C1-type" evidence="2">
    <location>
        <begin position="15"/>
        <end position="75"/>
    </location>
</feature>
<evidence type="ECO:0000259" key="2">
    <source>
        <dbReference type="PROSITE" id="PS50943"/>
    </source>
</evidence>
<dbReference type="AlphaFoldDB" id="A0AAU8A0Y0"/>
<evidence type="ECO:0000256" key="1">
    <source>
        <dbReference type="SAM" id="Phobius"/>
    </source>
</evidence>
<dbReference type="PROSITE" id="PS50943">
    <property type="entry name" value="HTH_CROC1"/>
    <property type="match status" value="1"/>
</dbReference>
<dbReference type="CDD" id="cd00093">
    <property type="entry name" value="HTH_XRE"/>
    <property type="match status" value="1"/>
</dbReference>
<dbReference type="InterPro" id="IPR001387">
    <property type="entry name" value="Cro/C1-type_HTH"/>
</dbReference>
<dbReference type="Pfam" id="PF13560">
    <property type="entry name" value="HTH_31"/>
    <property type="match status" value="1"/>
</dbReference>
<dbReference type="RefSeq" id="WP_353438283.1">
    <property type="nucleotide sequence ID" value="NZ_CP099959.1"/>
</dbReference>